<dbReference type="InterPro" id="IPR042150">
    <property type="entry name" value="MmRce1-like"/>
</dbReference>
<dbReference type="PANTHER" id="PTHR35797:SF1">
    <property type="entry name" value="PROTEASE"/>
    <property type="match status" value="1"/>
</dbReference>
<accession>A0ABM7T6X3</accession>
<feature type="transmembrane region" description="Helical" evidence="1">
    <location>
        <begin position="82"/>
        <end position="106"/>
    </location>
</feature>
<dbReference type="GO" id="GO:0006508">
    <property type="term" value="P:proteolysis"/>
    <property type="evidence" value="ECO:0007669"/>
    <property type="project" value="UniProtKB-KW"/>
</dbReference>
<organism evidence="3 4">
    <name type="scientific">Clostridium gelidum</name>
    <dbReference type="NCBI Taxonomy" id="704125"/>
    <lineage>
        <taxon>Bacteria</taxon>
        <taxon>Bacillati</taxon>
        <taxon>Bacillota</taxon>
        <taxon>Clostridia</taxon>
        <taxon>Eubacteriales</taxon>
        <taxon>Clostridiaceae</taxon>
        <taxon>Clostridium</taxon>
    </lineage>
</organism>
<keyword evidence="1" id="KW-0472">Membrane</keyword>
<evidence type="ECO:0000259" key="2">
    <source>
        <dbReference type="Pfam" id="PF02517"/>
    </source>
</evidence>
<feature type="transmembrane region" description="Helical" evidence="1">
    <location>
        <begin position="41"/>
        <end position="62"/>
    </location>
</feature>
<protein>
    <submittedName>
        <fullName evidence="3">CAAX amino protease</fullName>
    </submittedName>
</protein>
<dbReference type="RefSeq" id="WP_224036367.1">
    <property type="nucleotide sequence ID" value="NZ_AP024849.1"/>
</dbReference>
<sequence length="282" mass="32757">MNTTRSFNKNKIVLYLISTFLFTWMFWIISFTSTSSSLNSIFRIVGSLMPSLMSIILTNYFYGRKGLKDLLKKLTIWKVNPLFYVFIIFYSAASFYIPYFICVIAGADYKIQIINQIFGFNLDNPLSLLACLIVILFFGGPLGEELGWRGFVLPKLQKKYTPLLSGIIAGVIWTCWHIPMFLFHIQGYDNFIVYLLQTISLSIIYTWLYNHVKGSLLIPILYHCIDDFIPSICFPDFLNYFNMYSIIYWTIQLTVLLCIIFNMTRKSSSKLQNVSNCSNLKL</sequence>
<keyword evidence="3" id="KW-0378">Hydrolase</keyword>
<keyword evidence="1" id="KW-1133">Transmembrane helix</keyword>
<evidence type="ECO:0000256" key="1">
    <source>
        <dbReference type="SAM" id="Phobius"/>
    </source>
</evidence>
<proteinExistence type="predicted"/>
<dbReference type="EMBL" id="AP024849">
    <property type="protein sequence ID" value="BCZ44708.1"/>
    <property type="molecule type" value="Genomic_DNA"/>
</dbReference>
<evidence type="ECO:0000313" key="3">
    <source>
        <dbReference type="EMBL" id="BCZ44708.1"/>
    </source>
</evidence>
<keyword evidence="4" id="KW-1185">Reference proteome</keyword>
<dbReference type="InterPro" id="IPR003675">
    <property type="entry name" value="Rce1/LyrA-like_dom"/>
</dbReference>
<gene>
    <name evidence="3" type="ORF">psyc5s11_07750</name>
</gene>
<dbReference type="GO" id="GO:0008233">
    <property type="term" value="F:peptidase activity"/>
    <property type="evidence" value="ECO:0007669"/>
    <property type="project" value="UniProtKB-KW"/>
</dbReference>
<feature type="transmembrane region" description="Helical" evidence="1">
    <location>
        <begin position="12"/>
        <end position="29"/>
    </location>
</feature>
<reference evidence="4" key="1">
    <citation type="submission" date="2021-07" db="EMBL/GenBank/DDBJ databases">
        <title>Complete genome sequencing of a Clostridium isolate.</title>
        <authorList>
            <person name="Ueki A."/>
            <person name="Tonouchi A."/>
        </authorList>
    </citation>
    <scope>NUCLEOTIDE SEQUENCE [LARGE SCALE GENOMIC DNA]</scope>
    <source>
        <strain evidence="4">C5S11</strain>
    </source>
</reference>
<keyword evidence="3" id="KW-0645">Protease</keyword>
<evidence type="ECO:0000313" key="4">
    <source>
        <dbReference type="Proteomes" id="UP000824633"/>
    </source>
</evidence>
<feature type="transmembrane region" description="Helical" evidence="1">
    <location>
        <begin position="246"/>
        <end position="263"/>
    </location>
</feature>
<name>A0ABM7T6X3_9CLOT</name>
<keyword evidence="1" id="KW-0812">Transmembrane</keyword>
<dbReference type="Proteomes" id="UP000824633">
    <property type="component" value="Chromosome"/>
</dbReference>
<dbReference type="PANTHER" id="PTHR35797">
    <property type="entry name" value="PROTEASE-RELATED"/>
    <property type="match status" value="1"/>
</dbReference>
<feature type="domain" description="CAAX prenyl protease 2/Lysostaphin resistance protein A-like" evidence="2">
    <location>
        <begin position="129"/>
        <end position="228"/>
    </location>
</feature>
<dbReference type="Pfam" id="PF02517">
    <property type="entry name" value="Rce1-like"/>
    <property type="match status" value="1"/>
</dbReference>
<feature type="transmembrane region" description="Helical" evidence="1">
    <location>
        <begin position="126"/>
        <end position="143"/>
    </location>
</feature>
<feature type="transmembrane region" description="Helical" evidence="1">
    <location>
        <begin position="163"/>
        <end position="185"/>
    </location>
</feature>